<dbReference type="Pfam" id="PF03551">
    <property type="entry name" value="PadR"/>
    <property type="match status" value="1"/>
</dbReference>
<dbReference type="AlphaFoldDB" id="A0A1M6L109"/>
<reference evidence="3" key="1">
    <citation type="submission" date="2016-11" db="EMBL/GenBank/DDBJ databases">
        <authorList>
            <person name="Varghese N."/>
            <person name="Submissions S."/>
        </authorList>
    </citation>
    <scope>NUCLEOTIDE SEQUENCE [LARGE SCALE GENOMIC DNA]</scope>
    <source>
        <strain evidence="3">DSM 17957</strain>
    </source>
</reference>
<sequence length="98" mass="11002">MIDYYILLALHTPMHGYGIMQFVKDISNDRVNLGPETLYGAINTMLSKGWICAVKNEGDSRKKGYEITKTGRAMVLEEIQRLEELINNGKRIVGGDAL</sequence>
<dbReference type="PANTHER" id="PTHR33169:SF13">
    <property type="entry name" value="PADR-FAMILY TRANSCRIPTIONAL REGULATOR"/>
    <property type="match status" value="1"/>
</dbReference>
<dbReference type="OrthoDB" id="9814826at2"/>
<dbReference type="EMBL" id="FQZV01000033">
    <property type="protein sequence ID" value="SHJ64965.1"/>
    <property type="molecule type" value="Genomic_DNA"/>
</dbReference>
<feature type="domain" description="Transcription regulator PadR N-terminal" evidence="1">
    <location>
        <begin position="11"/>
        <end position="74"/>
    </location>
</feature>
<dbReference type="InterPro" id="IPR036388">
    <property type="entry name" value="WH-like_DNA-bd_sf"/>
</dbReference>
<dbReference type="InterPro" id="IPR052509">
    <property type="entry name" value="Metal_resp_DNA-bind_regulator"/>
</dbReference>
<dbReference type="InterPro" id="IPR036390">
    <property type="entry name" value="WH_DNA-bd_sf"/>
</dbReference>
<dbReference type="SUPFAM" id="SSF46785">
    <property type="entry name" value="Winged helix' DNA-binding domain"/>
    <property type="match status" value="1"/>
</dbReference>
<accession>A0A1M6L109</accession>
<dbReference type="RefSeq" id="WP_110941658.1">
    <property type="nucleotide sequence ID" value="NZ_FQZV01000033.1"/>
</dbReference>
<evidence type="ECO:0000259" key="1">
    <source>
        <dbReference type="Pfam" id="PF03551"/>
    </source>
</evidence>
<gene>
    <name evidence="2" type="ORF">SAMN02745975_02558</name>
</gene>
<dbReference type="InterPro" id="IPR005149">
    <property type="entry name" value="Tscrpt_reg_PadR_N"/>
</dbReference>
<proteinExistence type="predicted"/>
<keyword evidence="3" id="KW-1185">Reference proteome</keyword>
<dbReference type="Gene3D" id="1.10.10.10">
    <property type="entry name" value="Winged helix-like DNA-binding domain superfamily/Winged helix DNA-binding domain"/>
    <property type="match status" value="1"/>
</dbReference>
<dbReference type="PANTHER" id="PTHR33169">
    <property type="entry name" value="PADR-FAMILY TRANSCRIPTIONAL REGULATOR"/>
    <property type="match status" value="1"/>
</dbReference>
<protein>
    <submittedName>
        <fullName evidence="2">Transcriptional regulator PadR-like family protein</fullName>
    </submittedName>
</protein>
<dbReference type="STRING" id="1121919.SAMN02745975_02558"/>
<evidence type="ECO:0000313" key="2">
    <source>
        <dbReference type="EMBL" id="SHJ64965.1"/>
    </source>
</evidence>
<dbReference type="Proteomes" id="UP000184536">
    <property type="component" value="Unassembled WGS sequence"/>
</dbReference>
<name>A0A1M6L109_9FIRM</name>
<evidence type="ECO:0000313" key="3">
    <source>
        <dbReference type="Proteomes" id="UP000184536"/>
    </source>
</evidence>
<organism evidence="2 3">
    <name type="scientific">Geosporobacter subterraneus DSM 17957</name>
    <dbReference type="NCBI Taxonomy" id="1121919"/>
    <lineage>
        <taxon>Bacteria</taxon>
        <taxon>Bacillati</taxon>
        <taxon>Bacillota</taxon>
        <taxon>Clostridia</taxon>
        <taxon>Peptostreptococcales</taxon>
        <taxon>Thermotaleaceae</taxon>
        <taxon>Geosporobacter</taxon>
    </lineage>
</organism>